<proteinExistence type="predicted"/>
<organism evidence="1 2">
    <name type="scientific">Candidatus Daviesbacteria bacterium GW2011_GWA2_40_9</name>
    <dbReference type="NCBI Taxonomy" id="1618424"/>
    <lineage>
        <taxon>Bacteria</taxon>
        <taxon>Candidatus Daviesiibacteriota</taxon>
    </lineage>
</organism>
<dbReference type="Proteomes" id="UP000034601">
    <property type="component" value="Unassembled WGS sequence"/>
</dbReference>
<protein>
    <submittedName>
        <fullName evidence="1">Uncharacterized protein</fullName>
    </submittedName>
</protein>
<dbReference type="InterPro" id="IPR045660">
    <property type="entry name" value="DUF6390"/>
</dbReference>
<comment type="caution">
    <text evidence="1">The sequence shown here is derived from an EMBL/GenBank/DDBJ whole genome shotgun (WGS) entry which is preliminary data.</text>
</comment>
<evidence type="ECO:0000313" key="1">
    <source>
        <dbReference type="EMBL" id="KKR82493.1"/>
    </source>
</evidence>
<name>A0A0G0U082_9BACT</name>
<dbReference type="AlphaFoldDB" id="A0A0G0U082"/>
<gene>
    <name evidence="1" type="ORF">UU29_C0012G0031</name>
</gene>
<dbReference type="Pfam" id="PF19927">
    <property type="entry name" value="DUF6390"/>
    <property type="match status" value="1"/>
</dbReference>
<dbReference type="EMBL" id="LCAB01000012">
    <property type="protein sequence ID" value="KKR82493.1"/>
    <property type="molecule type" value="Genomic_DNA"/>
</dbReference>
<evidence type="ECO:0000313" key="2">
    <source>
        <dbReference type="Proteomes" id="UP000034601"/>
    </source>
</evidence>
<reference evidence="1 2" key="1">
    <citation type="journal article" date="2015" name="Nature">
        <title>rRNA introns, odd ribosomes, and small enigmatic genomes across a large radiation of phyla.</title>
        <authorList>
            <person name="Brown C.T."/>
            <person name="Hug L.A."/>
            <person name="Thomas B.C."/>
            <person name="Sharon I."/>
            <person name="Castelle C.J."/>
            <person name="Singh A."/>
            <person name="Wilkins M.J."/>
            <person name="Williams K.H."/>
            <person name="Banfield J.F."/>
        </authorList>
    </citation>
    <scope>NUCLEOTIDE SEQUENCE [LARGE SCALE GENOMIC DNA]</scope>
</reference>
<accession>A0A0G0U082</accession>
<sequence length="234" mass="26513">MSKNLQLVSRFALPPNFLGYCGKDSAPAKFKRCVIGGECQEIEKEISKFIGLYPYLKTISAITNLPIFSYEVIESYWLGNDQLKKAKVEDYQLLLENLEKQGVPGFLIEELKQKKPKVFIPNHLFQVLHVGVGRVSGSVPFNLDSINNCMIRWGKVEKIVGPKAQISLNSLKEEGLGYQLTVRGCSVPFDKSFVPGLQIGHIVAVHWNLVVKILTKKEEEKLSFWTKETLRLLF</sequence>